<dbReference type="Proteomes" id="UP000410492">
    <property type="component" value="Unassembled WGS sequence"/>
</dbReference>
<evidence type="ECO:0000259" key="2">
    <source>
        <dbReference type="Pfam" id="PF01248"/>
    </source>
</evidence>
<accession>A0A653CPP4</accession>
<dbReference type="Gene3D" id="3.30.1330.30">
    <property type="match status" value="1"/>
</dbReference>
<reference evidence="3 4" key="1">
    <citation type="submission" date="2019-01" db="EMBL/GenBank/DDBJ databases">
        <authorList>
            <person name="Sayadi A."/>
        </authorList>
    </citation>
    <scope>NUCLEOTIDE SEQUENCE [LARGE SCALE GENOMIC DNA]</scope>
</reference>
<dbReference type="GO" id="GO:0001682">
    <property type="term" value="P:tRNA 5'-leader removal"/>
    <property type="evidence" value="ECO:0007669"/>
    <property type="project" value="InterPro"/>
</dbReference>
<sequence>METPVLNKKQQKLSLSAKKSRPKETIKNVLSTPYASHWPQISSPEDNSTLKEVLELNLPKIRAETAKIPWRELKHLKKPERKELRRQKNNEPEVDKKNYEGLRLGVNAVTKLLETNTAGSVLIAGDVQPRLMVQHIVDMAVLYKIPILVFNQLRDVLKSTCGVSSACIGISKNVASDSKLRLIKETVEIIFEKCPPPVNHINFKRSLDSVTSEKKDIKDTTQKSKKLKVDEETIQKSLLLEKVGTEPAFVPPKIIEKDKKTMEVESIKNDFIPLSLSQSDQNNIAKGIKKAYKHLKVKRIKGDINRNKKKIKHLKKAKKGSV</sequence>
<evidence type="ECO:0000256" key="1">
    <source>
        <dbReference type="SAM" id="MobiDB-lite"/>
    </source>
</evidence>
<dbReference type="OrthoDB" id="20109at2759"/>
<dbReference type="Pfam" id="PF01248">
    <property type="entry name" value="Ribosomal_L7Ae"/>
    <property type="match status" value="1"/>
</dbReference>
<dbReference type="InterPro" id="IPR042848">
    <property type="entry name" value="Rpp38"/>
</dbReference>
<evidence type="ECO:0000313" key="4">
    <source>
        <dbReference type="Proteomes" id="UP000410492"/>
    </source>
</evidence>
<dbReference type="EMBL" id="CAACVG010008258">
    <property type="protein sequence ID" value="VEN49062.1"/>
    <property type="molecule type" value="Genomic_DNA"/>
</dbReference>
<protein>
    <recommendedName>
        <fullName evidence="2">Ribosomal protein eL8/eL30/eS12/Gadd45 domain-containing protein</fullName>
    </recommendedName>
</protein>
<dbReference type="InterPro" id="IPR004038">
    <property type="entry name" value="Ribosomal_eL8/eL30/eS12/Gad45"/>
</dbReference>
<name>A0A653CPP4_CALMS</name>
<dbReference type="GO" id="GO:0001650">
    <property type="term" value="C:fibrillar center"/>
    <property type="evidence" value="ECO:0007669"/>
    <property type="project" value="TreeGrafter"/>
</dbReference>
<dbReference type="SUPFAM" id="SSF55315">
    <property type="entry name" value="L30e-like"/>
    <property type="match status" value="1"/>
</dbReference>
<dbReference type="PANTHER" id="PTHR46948:SF1">
    <property type="entry name" value="RIBONUCLEASE P PROTEIN SUBUNIT P38"/>
    <property type="match status" value="1"/>
</dbReference>
<dbReference type="PANTHER" id="PTHR46948">
    <property type="entry name" value="RIBONUCLEASE P PROTEIN SUBUNIT P38"/>
    <property type="match status" value="1"/>
</dbReference>
<evidence type="ECO:0000313" key="3">
    <source>
        <dbReference type="EMBL" id="VEN49062.1"/>
    </source>
</evidence>
<dbReference type="GO" id="GO:0004526">
    <property type="term" value="F:ribonuclease P activity"/>
    <property type="evidence" value="ECO:0007669"/>
    <property type="project" value="TreeGrafter"/>
</dbReference>
<organism evidence="3 4">
    <name type="scientific">Callosobruchus maculatus</name>
    <name type="common">Southern cowpea weevil</name>
    <name type="synonym">Pulse bruchid</name>
    <dbReference type="NCBI Taxonomy" id="64391"/>
    <lineage>
        <taxon>Eukaryota</taxon>
        <taxon>Metazoa</taxon>
        <taxon>Ecdysozoa</taxon>
        <taxon>Arthropoda</taxon>
        <taxon>Hexapoda</taxon>
        <taxon>Insecta</taxon>
        <taxon>Pterygota</taxon>
        <taxon>Neoptera</taxon>
        <taxon>Endopterygota</taxon>
        <taxon>Coleoptera</taxon>
        <taxon>Polyphaga</taxon>
        <taxon>Cucujiformia</taxon>
        <taxon>Chrysomeloidea</taxon>
        <taxon>Chrysomelidae</taxon>
        <taxon>Bruchinae</taxon>
        <taxon>Bruchini</taxon>
        <taxon>Callosobruchus</taxon>
    </lineage>
</organism>
<proteinExistence type="predicted"/>
<dbReference type="GO" id="GO:0005655">
    <property type="term" value="C:nucleolar ribonuclease P complex"/>
    <property type="evidence" value="ECO:0007669"/>
    <property type="project" value="InterPro"/>
</dbReference>
<dbReference type="AlphaFoldDB" id="A0A653CPP4"/>
<keyword evidence="4" id="KW-1185">Reference proteome</keyword>
<feature type="region of interest" description="Disordered" evidence="1">
    <location>
        <begin position="1"/>
        <end position="23"/>
    </location>
</feature>
<dbReference type="GO" id="GO:0033204">
    <property type="term" value="F:ribonuclease P RNA binding"/>
    <property type="evidence" value="ECO:0007669"/>
    <property type="project" value="TreeGrafter"/>
</dbReference>
<dbReference type="GO" id="GO:0000172">
    <property type="term" value="C:ribonuclease MRP complex"/>
    <property type="evidence" value="ECO:0007669"/>
    <property type="project" value="InterPro"/>
</dbReference>
<gene>
    <name evidence="3" type="ORF">CALMAC_LOCUS10299</name>
</gene>
<dbReference type="InterPro" id="IPR029064">
    <property type="entry name" value="Ribosomal_eL30-like_sf"/>
</dbReference>
<feature type="domain" description="Ribosomal protein eL8/eL30/eS12/Gadd45" evidence="2">
    <location>
        <begin position="96"/>
        <end position="178"/>
    </location>
</feature>